<keyword evidence="4 6" id="KW-0964">Secreted</keyword>
<dbReference type="PANTHER" id="PTHR31232:SF149">
    <property type="entry name" value="S-PROTEIN HOMOLOG"/>
    <property type="match status" value="1"/>
</dbReference>
<dbReference type="Pfam" id="PF05938">
    <property type="entry name" value="Self-incomp_S1"/>
    <property type="match status" value="1"/>
</dbReference>
<dbReference type="Proteomes" id="UP000327013">
    <property type="component" value="Chromosome 4"/>
</dbReference>
<dbReference type="OrthoDB" id="1741532at2759"/>
<dbReference type="AlphaFoldDB" id="A0A660KNI4"/>
<dbReference type="GO" id="GO:0060320">
    <property type="term" value="P:rejection of self pollen"/>
    <property type="evidence" value="ECO:0007669"/>
    <property type="project" value="UniProtKB-KW"/>
</dbReference>
<proteinExistence type="inferred from homology"/>
<dbReference type="GO" id="GO:0005576">
    <property type="term" value="C:extracellular region"/>
    <property type="evidence" value="ECO:0007669"/>
    <property type="project" value="UniProtKB-SubCell"/>
</dbReference>
<comment type="subcellular location">
    <subcellularLocation>
        <location evidence="1 6">Secreted</location>
    </subcellularLocation>
</comment>
<evidence type="ECO:0000256" key="3">
    <source>
        <dbReference type="ARBA" id="ARBA00022471"/>
    </source>
</evidence>
<keyword evidence="8" id="KW-1185">Reference proteome</keyword>
<protein>
    <recommendedName>
        <fullName evidence="6">S-protein homolog</fullName>
    </recommendedName>
</protein>
<keyword evidence="5" id="KW-0732">Signal</keyword>
<comment type="similarity">
    <text evidence="2 6">Belongs to the plant self-incompatibility (S1) protein family.</text>
</comment>
<reference evidence="7 8" key="1">
    <citation type="submission" date="2019-06" db="EMBL/GenBank/DDBJ databases">
        <title>A chromosomal-level reference genome of Carpinus fangiana (Coryloideae, Betulaceae).</title>
        <authorList>
            <person name="Yang X."/>
            <person name="Wang Z."/>
            <person name="Zhang L."/>
            <person name="Hao G."/>
            <person name="Liu J."/>
            <person name="Yang Y."/>
        </authorList>
    </citation>
    <scope>NUCLEOTIDE SEQUENCE [LARGE SCALE GENOMIC DNA]</scope>
    <source>
        <strain evidence="7">Cfa_2016G</strain>
        <tissue evidence="7">Leaf</tissue>
    </source>
</reference>
<evidence type="ECO:0000313" key="8">
    <source>
        <dbReference type="Proteomes" id="UP000327013"/>
    </source>
</evidence>
<evidence type="ECO:0000256" key="2">
    <source>
        <dbReference type="ARBA" id="ARBA00005581"/>
    </source>
</evidence>
<dbReference type="PANTHER" id="PTHR31232">
    <property type="match status" value="1"/>
</dbReference>
<accession>A0A660KNI4</accession>
<evidence type="ECO:0000256" key="6">
    <source>
        <dbReference type="RuleBase" id="RU367044"/>
    </source>
</evidence>
<gene>
    <name evidence="7" type="ORF">FH972_009881</name>
</gene>
<evidence type="ECO:0000256" key="4">
    <source>
        <dbReference type="ARBA" id="ARBA00022525"/>
    </source>
</evidence>
<evidence type="ECO:0000313" key="7">
    <source>
        <dbReference type="EMBL" id="KAE8037280.1"/>
    </source>
</evidence>
<dbReference type="EMBL" id="CM017324">
    <property type="protein sequence ID" value="KAE8037280.1"/>
    <property type="molecule type" value="Genomic_DNA"/>
</dbReference>
<evidence type="ECO:0000256" key="1">
    <source>
        <dbReference type="ARBA" id="ARBA00004613"/>
    </source>
</evidence>
<keyword evidence="3 6" id="KW-0713">Self-incompatibility</keyword>
<sequence length="106" mass="11645">MVAKAIRVDIYNDLGQGSITVHCSTLAVFGSRVLPYPKGFGFDFNPPVAGGLSCTFKLPGGAFHSFYIYRADRDKCVTCTWLVRAVGPCLQHSLGLVPKEDCYPWK</sequence>
<dbReference type="InterPro" id="IPR010264">
    <property type="entry name" value="Self-incomp_S1"/>
</dbReference>
<organism evidence="7 8">
    <name type="scientific">Carpinus fangiana</name>
    <dbReference type="NCBI Taxonomy" id="176857"/>
    <lineage>
        <taxon>Eukaryota</taxon>
        <taxon>Viridiplantae</taxon>
        <taxon>Streptophyta</taxon>
        <taxon>Embryophyta</taxon>
        <taxon>Tracheophyta</taxon>
        <taxon>Spermatophyta</taxon>
        <taxon>Magnoliopsida</taxon>
        <taxon>eudicotyledons</taxon>
        <taxon>Gunneridae</taxon>
        <taxon>Pentapetalae</taxon>
        <taxon>rosids</taxon>
        <taxon>fabids</taxon>
        <taxon>Fagales</taxon>
        <taxon>Betulaceae</taxon>
        <taxon>Carpinus</taxon>
    </lineage>
</organism>
<name>A0A660KNI4_9ROSI</name>
<evidence type="ECO:0000256" key="5">
    <source>
        <dbReference type="ARBA" id="ARBA00022729"/>
    </source>
</evidence>